<feature type="compositionally biased region" description="Polar residues" evidence="1">
    <location>
        <begin position="678"/>
        <end position="692"/>
    </location>
</feature>
<proteinExistence type="predicted"/>
<dbReference type="EMBL" id="MU807116">
    <property type="protein sequence ID" value="KAJ3832014.1"/>
    <property type="molecule type" value="Genomic_DNA"/>
</dbReference>
<sequence>MSDDVTPSSLVRRHVRRPFNYTVNTHGQDFHSDSDSDSELDLDEADFGRRDPPSMELVSLIWFSSEAQPSSPLHTQKPWCADVYPDIEKIILSAVRKKAPWGVGTVINSSGLYYLERSMRSDRYFYFEFYLNRPDDFHPVSIEGGGPFTGTLPASVPPKPFETHVWFTDVGTQRGPNSHVRLFSGHTGLTLRNVNQLSGWLHNSVLSEMPELNIDKHIMVFREECQPEHTQFHLQVFRRDENGMLPVASKHGGPYTSSLIDACKPRASSSVRLPLRPDPPPPPPPPPPGYVPPPPRLTRPLEPISHPVRLGSHPVRLGLHPVRLEYPPPVPVSLPSTGATPPRPASPESHTDRNHASSPGSEFEEDEPPTDRLVCFVWFSSEAQPNSTQRTLSPRDADVYQDIRNLIFTAVVQKSTPSGTVTDSSGIFYLERLIRSDRHFYLKFYLIPHDDPHPVSIEGGGPFRHELPDSVPEHPFETHVWFTDAGRQRGPNSDVRLFSEHTGLSYSNVNHIIRQVPYPIMPASDRDQYSVVFREECEPGKSQFHFQTFRRDQNGILVAINNGGGPFTLPEACEPRDGSVRLPLPGPHTGAPLLRPVLSRPGLASPPPRPVVLPLRPASPPRMPLSPPRSPISPPLTPVSPSPPPKPESPHSRPASPEAHADESDASSMRPAAPGPHINTNLDASHQRTGSTGPRVDRNDASPSNAASHESHTDENGTHSRRPASPRPHINANSDASPPRITSPGPRVNRNGDSVSRAASHEAHTDENGTRASRPASPRPHNDASSLRPASPGPHNNKNGAV</sequence>
<gene>
    <name evidence="2" type="ORF">F5878DRAFT_666963</name>
</gene>
<accession>A0AA38NWN7</accession>
<comment type="caution">
    <text evidence="2">The sequence shown here is derived from an EMBL/GenBank/DDBJ whole genome shotgun (WGS) entry which is preliminary data.</text>
</comment>
<evidence type="ECO:0000313" key="3">
    <source>
        <dbReference type="Proteomes" id="UP001163846"/>
    </source>
</evidence>
<feature type="region of interest" description="Disordered" evidence="1">
    <location>
        <begin position="568"/>
        <end position="802"/>
    </location>
</feature>
<feature type="compositionally biased region" description="Acidic residues" evidence="1">
    <location>
        <begin position="35"/>
        <end position="45"/>
    </location>
</feature>
<name>A0AA38NWN7_9AGAR</name>
<dbReference type="Proteomes" id="UP001163846">
    <property type="component" value="Unassembled WGS sequence"/>
</dbReference>
<protein>
    <submittedName>
        <fullName evidence="2">Uncharacterized protein</fullName>
    </submittedName>
</protein>
<keyword evidence="3" id="KW-1185">Reference proteome</keyword>
<feature type="compositionally biased region" description="Pro residues" evidence="1">
    <location>
        <begin position="276"/>
        <end position="297"/>
    </location>
</feature>
<feature type="compositionally biased region" description="Basic and acidic residues" evidence="1">
    <location>
        <begin position="759"/>
        <end position="769"/>
    </location>
</feature>
<feature type="region of interest" description="Disordered" evidence="1">
    <location>
        <begin position="328"/>
        <end position="369"/>
    </location>
</feature>
<evidence type="ECO:0000313" key="2">
    <source>
        <dbReference type="EMBL" id="KAJ3832014.1"/>
    </source>
</evidence>
<feature type="compositionally biased region" description="Pro residues" evidence="1">
    <location>
        <begin position="604"/>
        <end position="647"/>
    </location>
</feature>
<dbReference type="AlphaFoldDB" id="A0AA38NWN7"/>
<reference evidence="2" key="1">
    <citation type="submission" date="2022-08" db="EMBL/GenBank/DDBJ databases">
        <authorList>
            <consortium name="DOE Joint Genome Institute"/>
            <person name="Min B."/>
            <person name="Riley R."/>
            <person name="Sierra-Patev S."/>
            <person name="Naranjo-Ortiz M."/>
            <person name="Looney B."/>
            <person name="Konkel Z."/>
            <person name="Slot J.C."/>
            <person name="Sakamoto Y."/>
            <person name="Steenwyk J.L."/>
            <person name="Rokas A."/>
            <person name="Carro J."/>
            <person name="Camarero S."/>
            <person name="Ferreira P."/>
            <person name="Molpeceres G."/>
            <person name="Ruiz-Duenas F.J."/>
            <person name="Serrano A."/>
            <person name="Henrissat B."/>
            <person name="Drula E."/>
            <person name="Hughes K.W."/>
            <person name="Mata J.L."/>
            <person name="Ishikawa N.K."/>
            <person name="Vargas-Isla R."/>
            <person name="Ushijima S."/>
            <person name="Smith C.A."/>
            <person name="Ahrendt S."/>
            <person name="Andreopoulos W."/>
            <person name="He G."/>
            <person name="Labutti K."/>
            <person name="Lipzen A."/>
            <person name="Ng V."/>
            <person name="Sandor L."/>
            <person name="Barry K."/>
            <person name="Martinez A.T."/>
            <person name="Xiao Y."/>
            <person name="Gibbons J.G."/>
            <person name="Terashima K."/>
            <person name="Hibbett D.S."/>
            <person name="Grigoriev I.V."/>
        </authorList>
    </citation>
    <scope>NUCLEOTIDE SEQUENCE</scope>
    <source>
        <strain evidence="2">TFB9207</strain>
    </source>
</reference>
<feature type="region of interest" description="Disordered" evidence="1">
    <location>
        <begin position="267"/>
        <end position="309"/>
    </location>
</feature>
<feature type="region of interest" description="Disordered" evidence="1">
    <location>
        <begin position="23"/>
        <end position="46"/>
    </location>
</feature>
<evidence type="ECO:0000256" key="1">
    <source>
        <dbReference type="SAM" id="MobiDB-lite"/>
    </source>
</evidence>
<organism evidence="2 3">
    <name type="scientific">Lentinula raphanica</name>
    <dbReference type="NCBI Taxonomy" id="153919"/>
    <lineage>
        <taxon>Eukaryota</taxon>
        <taxon>Fungi</taxon>
        <taxon>Dikarya</taxon>
        <taxon>Basidiomycota</taxon>
        <taxon>Agaricomycotina</taxon>
        <taxon>Agaricomycetes</taxon>
        <taxon>Agaricomycetidae</taxon>
        <taxon>Agaricales</taxon>
        <taxon>Marasmiineae</taxon>
        <taxon>Omphalotaceae</taxon>
        <taxon>Lentinula</taxon>
    </lineage>
</organism>
<feature type="compositionally biased region" description="Basic and acidic residues" evidence="1">
    <location>
        <begin position="709"/>
        <end position="718"/>
    </location>
</feature>